<dbReference type="Pfam" id="PF00487">
    <property type="entry name" value="FA_desaturase"/>
    <property type="match status" value="1"/>
</dbReference>
<keyword evidence="1" id="KW-1133">Transmembrane helix</keyword>
<feature type="transmembrane region" description="Helical" evidence="1">
    <location>
        <begin position="58"/>
        <end position="80"/>
    </location>
</feature>
<dbReference type="AlphaFoldDB" id="A0A9X2E483"/>
<gene>
    <name evidence="3" type="ORF">NDR86_03465</name>
</gene>
<evidence type="ECO:0000259" key="2">
    <source>
        <dbReference type="Pfam" id="PF00487"/>
    </source>
</evidence>
<keyword evidence="1" id="KW-0812">Transmembrane</keyword>
<dbReference type="GO" id="GO:0006629">
    <property type="term" value="P:lipid metabolic process"/>
    <property type="evidence" value="ECO:0007669"/>
    <property type="project" value="InterPro"/>
</dbReference>
<proteinExistence type="predicted"/>
<feature type="domain" description="Fatty acid desaturase" evidence="2">
    <location>
        <begin position="62"/>
        <end position="325"/>
    </location>
</feature>
<feature type="transmembrane region" description="Helical" evidence="1">
    <location>
        <begin position="234"/>
        <end position="251"/>
    </location>
</feature>
<feature type="transmembrane region" description="Helical" evidence="1">
    <location>
        <begin position="30"/>
        <end position="52"/>
    </location>
</feature>
<evidence type="ECO:0000313" key="4">
    <source>
        <dbReference type="Proteomes" id="UP001139157"/>
    </source>
</evidence>
<protein>
    <submittedName>
        <fullName evidence="3">Fatty acid desaturase</fullName>
    </submittedName>
</protein>
<evidence type="ECO:0000313" key="3">
    <source>
        <dbReference type="EMBL" id="MCM6772530.1"/>
    </source>
</evidence>
<keyword evidence="4" id="KW-1185">Reference proteome</keyword>
<dbReference type="RefSeq" id="WP_251909376.1">
    <property type="nucleotide sequence ID" value="NZ_JAMRXG010000001.1"/>
</dbReference>
<feature type="transmembrane region" description="Helical" evidence="1">
    <location>
        <begin position="208"/>
        <end position="228"/>
    </location>
</feature>
<dbReference type="Proteomes" id="UP001139157">
    <property type="component" value="Unassembled WGS sequence"/>
</dbReference>
<feature type="transmembrane region" description="Helical" evidence="1">
    <location>
        <begin position="92"/>
        <end position="112"/>
    </location>
</feature>
<sequence length="349" mass="38528">MTATTTASRAALGISISEARRLVIDLKRPIAWIYWVDLLASVTVGATAFALFPTHDPLSVGAAGCVLVAALAFYRAVLFVHELVHAAESLRCFSLAWHLLVGIPLLVPKFVYEFHQEHHASRSYGTAADGEYVDYASGPRWRVLLTPLTAAAGLPVFVLRFLVLAPVSWLVPGLRRWTLTRASALAIDAEFARVLPPRLPRHWIVQEAACFGYCVAVATLLLTGHIAPIRLAEAYAVITVLLFVNWLRVLASHRYASANAPMSFPEQILDSVDHTSFPLLAELWAPLGLRYHAVHHFFPWLPYHALPRARRRLAAAIPADGGYWRTAEPSLRATLRGLLGDRDTKGERA</sequence>
<dbReference type="EMBL" id="JAMRXG010000001">
    <property type="protein sequence ID" value="MCM6772530.1"/>
    <property type="molecule type" value="Genomic_DNA"/>
</dbReference>
<name>A0A9X2E483_9NOCA</name>
<comment type="caution">
    <text evidence="3">The sequence shown here is derived from an EMBL/GenBank/DDBJ whole genome shotgun (WGS) entry which is preliminary data.</text>
</comment>
<evidence type="ECO:0000256" key="1">
    <source>
        <dbReference type="SAM" id="Phobius"/>
    </source>
</evidence>
<dbReference type="InterPro" id="IPR005804">
    <property type="entry name" value="FA_desaturase_dom"/>
</dbReference>
<organism evidence="3 4">
    <name type="scientific">Nocardia pulmonis</name>
    <dbReference type="NCBI Taxonomy" id="2951408"/>
    <lineage>
        <taxon>Bacteria</taxon>
        <taxon>Bacillati</taxon>
        <taxon>Actinomycetota</taxon>
        <taxon>Actinomycetes</taxon>
        <taxon>Mycobacteriales</taxon>
        <taxon>Nocardiaceae</taxon>
        <taxon>Nocardia</taxon>
    </lineage>
</organism>
<feature type="transmembrane region" description="Helical" evidence="1">
    <location>
        <begin position="148"/>
        <end position="171"/>
    </location>
</feature>
<keyword evidence="1" id="KW-0472">Membrane</keyword>
<reference evidence="3" key="1">
    <citation type="submission" date="2022-06" db="EMBL/GenBank/DDBJ databases">
        <title>Novel species in genus nocardia.</title>
        <authorList>
            <person name="Li F."/>
        </authorList>
    </citation>
    <scope>NUCLEOTIDE SEQUENCE</scope>
    <source>
        <strain evidence="3">CDC141</strain>
    </source>
</reference>
<accession>A0A9X2E483</accession>